<dbReference type="Proteomes" id="UP001500067">
    <property type="component" value="Unassembled WGS sequence"/>
</dbReference>
<gene>
    <name evidence="1" type="ORF">GCM10023093_28220</name>
</gene>
<organism evidence="1 2">
    <name type="scientific">Nemorincola caseinilytica</name>
    <dbReference type="NCBI Taxonomy" id="2054315"/>
    <lineage>
        <taxon>Bacteria</taxon>
        <taxon>Pseudomonadati</taxon>
        <taxon>Bacteroidota</taxon>
        <taxon>Chitinophagia</taxon>
        <taxon>Chitinophagales</taxon>
        <taxon>Chitinophagaceae</taxon>
        <taxon>Nemorincola</taxon>
    </lineage>
</organism>
<proteinExistence type="predicted"/>
<reference evidence="2" key="1">
    <citation type="journal article" date="2019" name="Int. J. Syst. Evol. Microbiol.">
        <title>The Global Catalogue of Microorganisms (GCM) 10K type strain sequencing project: providing services to taxonomists for standard genome sequencing and annotation.</title>
        <authorList>
            <consortium name="The Broad Institute Genomics Platform"/>
            <consortium name="The Broad Institute Genome Sequencing Center for Infectious Disease"/>
            <person name="Wu L."/>
            <person name="Ma J."/>
        </authorList>
    </citation>
    <scope>NUCLEOTIDE SEQUENCE [LARGE SCALE GENOMIC DNA]</scope>
    <source>
        <strain evidence="2">JCM 32105</strain>
    </source>
</reference>
<sequence>MCAFAMGAYAQNSARYRDIKRSWRDPELEYSGLVAANKKAASIRCQEHYILAKIVSDDWEVLANEDGNIVARYIHMELYGETRDGRCGVAHCVFRQKRMGDETYSSHLRLVELGEFYNMECE</sequence>
<dbReference type="EMBL" id="BAABFA010000023">
    <property type="protein sequence ID" value="GAA4469209.1"/>
    <property type="molecule type" value="Genomic_DNA"/>
</dbReference>
<protein>
    <submittedName>
        <fullName evidence="1">Uncharacterized protein</fullName>
    </submittedName>
</protein>
<name>A0ABP8NPY8_9BACT</name>
<evidence type="ECO:0000313" key="2">
    <source>
        <dbReference type="Proteomes" id="UP001500067"/>
    </source>
</evidence>
<keyword evidence="2" id="KW-1185">Reference proteome</keyword>
<accession>A0ABP8NPY8</accession>
<evidence type="ECO:0000313" key="1">
    <source>
        <dbReference type="EMBL" id="GAA4469209.1"/>
    </source>
</evidence>
<comment type="caution">
    <text evidence="1">The sequence shown here is derived from an EMBL/GenBank/DDBJ whole genome shotgun (WGS) entry which is preliminary data.</text>
</comment>